<comment type="caution">
    <text evidence="2">The sequence shown here is derived from an EMBL/GenBank/DDBJ whole genome shotgun (WGS) entry which is preliminary data.</text>
</comment>
<reference evidence="2 3" key="1">
    <citation type="journal article" date="2016" name="Sci. Rep.">
        <title>Evaluation of genetic diversity among strains of the human gut commensal Bifidobacterium adolescentis.</title>
        <authorList>
            <person name="Duranti S."/>
            <person name="Milani C."/>
            <person name="Lugli G.A."/>
            <person name="Mancabelli L."/>
            <person name="Turroni F."/>
            <person name="Ferrario C."/>
            <person name="Mangifesta M."/>
            <person name="Viappiani A."/>
            <person name="Sanchez B."/>
            <person name="Margolles A."/>
            <person name="van Sinderen D."/>
            <person name="Ventura M."/>
        </authorList>
    </citation>
    <scope>NUCLEOTIDE SEQUENCE [LARGE SCALE GENOMIC DNA]</scope>
    <source>
        <strain evidence="2 3">487B</strain>
    </source>
</reference>
<dbReference type="Proteomes" id="UP000193377">
    <property type="component" value="Unassembled WGS sequence"/>
</dbReference>
<evidence type="ECO:0000313" key="3">
    <source>
        <dbReference type="Proteomes" id="UP000193377"/>
    </source>
</evidence>
<dbReference type="InterPro" id="IPR011991">
    <property type="entry name" value="ArsR-like_HTH"/>
</dbReference>
<dbReference type="Gene3D" id="1.10.10.10">
    <property type="entry name" value="Winged helix-like DNA-binding domain superfamily/Winged helix DNA-binding domain"/>
    <property type="match status" value="1"/>
</dbReference>
<feature type="compositionally biased region" description="Low complexity" evidence="1">
    <location>
        <begin position="147"/>
        <end position="157"/>
    </location>
</feature>
<proteinExistence type="predicted"/>
<evidence type="ECO:0000313" key="2">
    <source>
        <dbReference type="EMBL" id="OSG88194.1"/>
    </source>
</evidence>
<evidence type="ECO:0000256" key="1">
    <source>
        <dbReference type="SAM" id="MobiDB-lite"/>
    </source>
</evidence>
<organism evidence="2 3">
    <name type="scientific">Bifidobacterium adolescentis</name>
    <dbReference type="NCBI Taxonomy" id="1680"/>
    <lineage>
        <taxon>Bacteria</taxon>
        <taxon>Bacillati</taxon>
        <taxon>Actinomycetota</taxon>
        <taxon>Actinomycetes</taxon>
        <taxon>Bifidobacteriales</taxon>
        <taxon>Bifidobacteriaceae</taxon>
        <taxon>Bifidobacterium</taxon>
    </lineage>
</organism>
<protein>
    <submittedName>
        <fullName evidence="2">Transposase</fullName>
    </submittedName>
</protein>
<dbReference type="CDD" id="cd00090">
    <property type="entry name" value="HTH_ARSR"/>
    <property type="match status" value="1"/>
</dbReference>
<feature type="region of interest" description="Disordered" evidence="1">
    <location>
        <begin position="139"/>
        <end position="166"/>
    </location>
</feature>
<gene>
    <name evidence="2" type="ORF">B0487_1114</name>
</gene>
<dbReference type="SUPFAM" id="SSF46689">
    <property type="entry name" value="Homeodomain-like"/>
    <property type="match status" value="1"/>
</dbReference>
<dbReference type="Pfam" id="PF13384">
    <property type="entry name" value="HTH_23"/>
    <property type="match status" value="1"/>
</dbReference>
<dbReference type="InterPro" id="IPR036388">
    <property type="entry name" value="WH-like_DNA-bd_sf"/>
</dbReference>
<accession>A0A1X2Z1D7</accession>
<dbReference type="EMBL" id="LNKD01000001">
    <property type="protein sequence ID" value="OSG88194.1"/>
    <property type="molecule type" value="Genomic_DNA"/>
</dbReference>
<dbReference type="InterPro" id="IPR009057">
    <property type="entry name" value="Homeodomain-like_sf"/>
</dbReference>
<name>A0A1X2Z1D7_BIFAD</name>
<sequence>MTRMKRVQRSKPTVISHCRPIQWNGVIKTAIFEGHGRKSNLQHGDLMLQQELRHDGMIWSENIILIHIHSNLSPGFIPTTQRWVDIEQIIMPAHELQLTYGRRVNPIQHYQIPRPHGNQPEVKQKEGTEMNDFTFNAINSNSEERTSSMSDYSTSTTPNETQYQENTPTVTPEIVNDEVVDAEVLDDNDADLVETNPVAALAGNFEAKPVMHHLASGETNYTEQEACRVTEDLKVKLLHALEAQYDLVQAAQKAFAGHIWIALDYPEGTKGWVAYCKDNFTSEKIRVTGQQRTDLIMGFDPSKISNRGIAALLGVDHRTVDRVKAKAGIAPAEGRIRDAAGKRRHVDTGSMSSEERRKKIVELSEEGAKQTDIADMLDVSQSTVSDTLRKDRMRRMSEGLEPAKIDNTDFDNADDDQPLDLDMGNRETDIRSYIDSFVSQSSDARGAINEMVHLLESDKWQPGGSTVSEIVSRSGANIFGIISDMCKMLRLLNIDVDNVFDGADAELDDTDNDWSRFIDGCTELAIVCQEITA</sequence>
<dbReference type="AlphaFoldDB" id="A0A1X2Z1D7"/>